<dbReference type="InterPro" id="IPR000659">
    <property type="entry name" value="Pyridox_Oxase"/>
</dbReference>
<evidence type="ECO:0000256" key="7">
    <source>
        <dbReference type="ARBA" id="ARBA00012801"/>
    </source>
</evidence>
<keyword evidence="15" id="KW-1185">Reference proteome</keyword>
<evidence type="ECO:0000259" key="13">
    <source>
        <dbReference type="Pfam" id="PF10590"/>
    </source>
</evidence>
<dbReference type="Gene3D" id="2.30.110.10">
    <property type="entry name" value="Electron Transport, Fmn-binding Protein, Chain A"/>
    <property type="match status" value="1"/>
</dbReference>
<protein>
    <recommendedName>
        <fullName evidence="7">pyridoxal 5'-phosphate synthase</fullName>
        <ecNumber evidence="7">1.4.3.5</ecNumber>
    </recommendedName>
</protein>
<accession>A0A9P0B4F2</accession>
<evidence type="ECO:0000313" key="14">
    <source>
        <dbReference type="EMBL" id="CAH0555252.1"/>
    </source>
</evidence>
<dbReference type="OrthoDB" id="303614at2759"/>
<keyword evidence="8" id="KW-0285">Flavoprotein</keyword>
<reference evidence="14" key="1">
    <citation type="submission" date="2021-12" db="EMBL/GenBank/DDBJ databases">
        <authorList>
            <person name="King R."/>
        </authorList>
    </citation>
    <scope>NUCLEOTIDE SEQUENCE</scope>
</reference>
<comment type="pathway">
    <text evidence="4">Cofactor metabolism; pyridoxal 5'-phosphate salvage; pyridoxal 5'-phosphate from pyridoxine 5'-phosphate: step 1/1.</text>
</comment>
<feature type="domain" description="Pyridoxine 5'-phosphate oxidase dimerisation C-terminal" evidence="13">
    <location>
        <begin position="199"/>
        <end position="251"/>
    </location>
</feature>
<dbReference type="NCBIfam" id="NF004231">
    <property type="entry name" value="PRK05679.1"/>
    <property type="match status" value="1"/>
</dbReference>
<dbReference type="Proteomes" id="UP001154078">
    <property type="component" value="Chromosome 4"/>
</dbReference>
<evidence type="ECO:0000256" key="3">
    <source>
        <dbReference type="ARBA" id="ARBA00004738"/>
    </source>
</evidence>
<evidence type="ECO:0000256" key="6">
    <source>
        <dbReference type="ARBA" id="ARBA00011738"/>
    </source>
</evidence>
<dbReference type="PANTHER" id="PTHR10851:SF0">
    <property type="entry name" value="PYRIDOXINE-5'-PHOSPHATE OXIDASE"/>
    <property type="match status" value="1"/>
</dbReference>
<dbReference type="InterPro" id="IPR019576">
    <property type="entry name" value="Pyridoxamine_oxidase_dimer_C"/>
</dbReference>
<evidence type="ECO:0000313" key="15">
    <source>
        <dbReference type="Proteomes" id="UP001154078"/>
    </source>
</evidence>
<keyword evidence="11" id="KW-0664">Pyridoxine biosynthesis</keyword>
<comment type="cofactor">
    <cofactor evidence="1">
        <name>FMN</name>
        <dbReference type="ChEBI" id="CHEBI:58210"/>
    </cofactor>
</comment>
<evidence type="ECO:0000259" key="12">
    <source>
        <dbReference type="Pfam" id="PF01243"/>
    </source>
</evidence>
<evidence type="ECO:0000256" key="4">
    <source>
        <dbReference type="ARBA" id="ARBA00005037"/>
    </source>
</evidence>
<dbReference type="GO" id="GO:0004733">
    <property type="term" value="F:pyridoxamine phosphate oxidase activity"/>
    <property type="evidence" value="ECO:0007669"/>
    <property type="project" value="UniProtKB-EC"/>
</dbReference>
<dbReference type="InterPro" id="IPR012349">
    <property type="entry name" value="Split_barrel_FMN-bd"/>
</dbReference>
<dbReference type="InterPro" id="IPR011576">
    <property type="entry name" value="Pyridox_Oxase_N"/>
</dbReference>
<dbReference type="SUPFAM" id="SSF50475">
    <property type="entry name" value="FMN-binding split barrel"/>
    <property type="match status" value="1"/>
</dbReference>
<dbReference type="AlphaFoldDB" id="A0A9P0B4F2"/>
<comment type="subunit">
    <text evidence="6">Homodimer.</text>
</comment>
<dbReference type="PANTHER" id="PTHR10851">
    <property type="entry name" value="PYRIDOXINE-5-PHOSPHATE OXIDASE"/>
    <property type="match status" value="1"/>
</dbReference>
<dbReference type="EMBL" id="OV121135">
    <property type="protein sequence ID" value="CAH0555252.1"/>
    <property type="molecule type" value="Genomic_DNA"/>
</dbReference>
<sequence length="251" mass="28950">MFTTKLLSINSKHILNQNLSSVIKMDIGGMRHDYNAKNNLFLEENIDVKDPIVLFEKWFTLVKNDPKTVEPNAMCLATSDREGQPSARFVLLKGFGQDGFKFFTHYTSRKGSEIAHNPKVALTFYWEHFSRSVRIEGLAEKLPFSLADDYFSKRPYQSQIGAAVSDQSNPIESREYLSKAEKELRSKYKEGEVPRPPQWGGYIVKPHVIEFWQGQTDRIHDRIRFKLSDTSGESKFIHQGVNGWVYERLAP</sequence>
<dbReference type="Pfam" id="PF10590">
    <property type="entry name" value="PNP_phzG_C"/>
    <property type="match status" value="1"/>
</dbReference>
<organism evidence="14 15">
    <name type="scientific">Brassicogethes aeneus</name>
    <name type="common">Rape pollen beetle</name>
    <name type="synonym">Meligethes aeneus</name>
    <dbReference type="NCBI Taxonomy" id="1431903"/>
    <lineage>
        <taxon>Eukaryota</taxon>
        <taxon>Metazoa</taxon>
        <taxon>Ecdysozoa</taxon>
        <taxon>Arthropoda</taxon>
        <taxon>Hexapoda</taxon>
        <taxon>Insecta</taxon>
        <taxon>Pterygota</taxon>
        <taxon>Neoptera</taxon>
        <taxon>Endopterygota</taxon>
        <taxon>Coleoptera</taxon>
        <taxon>Polyphaga</taxon>
        <taxon>Cucujiformia</taxon>
        <taxon>Nitidulidae</taxon>
        <taxon>Meligethinae</taxon>
        <taxon>Brassicogethes</taxon>
    </lineage>
</organism>
<comment type="pathway">
    <text evidence="3">Cofactor metabolism; pyridoxal 5'-phosphate salvage; pyridoxal 5'-phosphate from pyridoxamine 5'-phosphate: step 1/1.</text>
</comment>
<evidence type="ECO:0000256" key="2">
    <source>
        <dbReference type="ARBA" id="ARBA00003691"/>
    </source>
</evidence>
<feature type="domain" description="Pyridoxamine 5'-phosphate oxidase N-terminal" evidence="12">
    <location>
        <begin position="70"/>
        <end position="180"/>
    </location>
</feature>
<evidence type="ECO:0000256" key="11">
    <source>
        <dbReference type="ARBA" id="ARBA00023096"/>
    </source>
</evidence>
<dbReference type="PROSITE" id="PS01064">
    <property type="entry name" value="PYRIDOX_OXIDASE"/>
    <property type="match status" value="1"/>
</dbReference>
<keyword evidence="9" id="KW-0288">FMN</keyword>
<evidence type="ECO:0000256" key="5">
    <source>
        <dbReference type="ARBA" id="ARBA00007301"/>
    </source>
</evidence>
<evidence type="ECO:0000256" key="9">
    <source>
        <dbReference type="ARBA" id="ARBA00022643"/>
    </source>
</evidence>
<evidence type="ECO:0000256" key="1">
    <source>
        <dbReference type="ARBA" id="ARBA00001917"/>
    </source>
</evidence>
<comment type="similarity">
    <text evidence="5">Belongs to the pyridoxamine 5'-phosphate oxidase family.</text>
</comment>
<dbReference type="InterPro" id="IPR019740">
    <property type="entry name" value="Pyridox_Oxase_CS"/>
</dbReference>
<dbReference type="GO" id="GO:0008615">
    <property type="term" value="P:pyridoxine biosynthetic process"/>
    <property type="evidence" value="ECO:0007669"/>
    <property type="project" value="UniProtKB-KW"/>
</dbReference>
<evidence type="ECO:0000256" key="10">
    <source>
        <dbReference type="ARBA" id="ARBA00023002"/>
    </source>
</evidence>
<name>A0A9P0B4F2_BRAAE</name>
<dbReference type="FunFam" id="2.30.110.10:FF:000005">
    <property type="entry name" value="NAD(P)H-hydrate epimerase"/>
    <property type="match status" value="1"/>
</dbReference>
<proteinExistence type="inferred from homology"/>
<evidence type="ECO:0000256" key="8">
    <source>
        <dbReference type="ARBA" id="ARBA00022630"/>
    </source>
</evidence>
<dbReference type="PIRSF" id="PIRSF000190">
    <property type="entry name" value="Pyd_amn-ph_oxd"/>
    <property type="match status" value="1"/>
</dbReference>
<gene>
    <name evidence="14" type="ORF">MELIAE_LOCUS6665</name>
</gene>
<dbReference type="GO" id="GO:0010181">
    <property type="term" value="F:FMN binding"/>
    <property type="evidence" value="ECO:0007669"/>
    <property type="project" value="InterPro"/>
</dbReference>
<keyword evidence="10" id="KW-0560">Oxidoreductase</keyword>
<dbReference type="EC" id="1.4.3.5" evidence="7"/>
<dbReference type="Pfam" id="PF01243">
    <property type="entry name" value="PNPOx_N"/>
    <property type="match status" value="1"/>
</dbReference>
<dbReference type="NCBIfam" id="TIGR00558">
    <property type="entry name" value="pdxH"/>
    <property type="match status" value="1"/>
</dbReference>
<comment type="function">
    <text evidence="2">Catalyzes the oxidation of either pyridoxine 5'-phosphate (PNP) or pyridoxamine 5'-phosphate (PMP) into pyridoxal 5'-phosphate (PLP).</text>
</comment>
<dbReference type="HAMAP" id="MF_01629">
    <property type="entry name" value="PdxH"/>
    <property type="match status" value="1"/>
</dbReference>